<dbReference type="Proteomes" id="UP001470230">
    <property type="component" value="Unassembled WGS sequence"/>
</dbReference>
<dbReference type="EMBL" id="JAPFFF010000012">
    <property type="protein sequence ID" value="KAK8876144.1"/>
    <property type="molecule type" value="Genomic_DNA"/>
</dbReference>
<feature type="domain" description="SUN" evidence="1">
    <location>
        <begin position="188"/>
        <end position="299"/>
    </location>
</feature>
<evidence type="ECO:0000313" key="2">
    <source>
        <dbReference type="EMBL" id="KAK8876144.1"/>
    </source>
</evidence>
<evidence type="ECO:0000313" key="3">
    <source>
        <dbReference type="Proteomes" id="UP001470230"/>
    </source>
</evidence>
<sequence>MLETAYDASSILRFMRLIEFDSSDEFRIIININKTIEVSDNFQIYKQNQVTIQTTINKARFISSKINELHQRSKTISEYQINLNVKNEKNATRKVYEIFQILLSSIGQKITISDEYRNIYSIIKTNLDGTDDENIVAFINVENFLLNSKFKGILNHLREKNIRSINITASTCDNMTTCSPQNVIKYENDGLYYLSRCTKNDWICFDFKMYEVQLEHYSIKVPKIDKYGYPKKWVIEGSKDNEDWTFIDKREYSLFTKENSEQTFHVQKQVDHFRFIRMRMLDTTGVNIMVMSSFEMYGKLYNRDNQ</sequence>
<dbReference type="Pfam" id="PF07738">
    <property type="entry name" value="Sad1_UNC"/>
    <property type="match status" value="1"/>
</dbReference>
<evidence type="ECO:0000259" key="1">
    <source>
        <dbReference type="Pfam" id="PF07738"/>
    </source>
</evidence>
<dbReference type="Gene3D" id="2.60.120.260">
    <property type="entry name" value="Galactose-binding domain-like"/>
    <property type="match status" value="1"/>
</dbReference>
<protein>
    <recommendedName>
        <fullName evidence="1">SUN domain-containing protein</fullName>
    </recommendedName>
</protein>
<organism evidence="2 3">
    <name type="scientific">Tritrichomonas musculus</name>
    <dbReference type="NCBI Taxonomy" id="1915356"/>
    <lineage>
        <taxon>Eukaryota</taxon>
        <taxon>Metamonada</taxon>
        <taxon>Parabasalia</taxon>
        <taxon>Tritrichomonadida</taxon>
        <taxon>Tritrichomonadidae</taxon>
        <taxon>Tritrichomonas</taxon>
    </lineage>
</organism>
<reference evidence="2 3" key="1">
    <citation type="submission" date="2024-04" db="EMBL/GenBank/DDBJ databases">
        <title>Tritrichomonas musculus Genome.</title>
        <authorList>
            <person name="Alves-Ferreira E."/>
            <person name="Grigg M."/>
            <person name="Lorenzi H."/>
            <person name="Galac M."/>
        </authorList>
    </citation>
    <scope>NUCLEOTIDE SEQUENCE [LARGE SCALE GENOMIC DNA]</scope>
    <source>
        <strain evidence="2 3">EAF2021</strain>
    </source>
</reference>
<dbReference type="InterPro" id="IPR012919">
    <property type="entry name" value="SUN_dom"/>
</dbReference>
<dbReference type="SUPFAM" id="SSF49785">
    <property type="entry name" value="Galactose-binding domain-like"/>
    <property type="match status" value="1"/>
</dbReference>
<dbReference type="InterPro" id="IPR008979">
    <property type="entry name" value="Galactose-bd-like_sf"/>
</dbReference>
<name>A0ABR2JE45_9EUKA</name>
<keyword evidence="3" id="KW-1185">Reference proteome</keyword>
<gene>
    <name evidence="2" type="ORF">M9Y10_006333</name>
</gene>
<accession>A0ABR2JE45</accession>
<comment type="caution">
    <text evidence="2">The sequence shown here is derived from an EMBL/GenBank/DDBJ whole genome shotgun (WGS) entry which is preliminary data.</text>
</comment>
<proteinExistence type="predicted"/>